<dbReference type="Proteomes" id="UP001055439">
    <property type="component" value="Chromosome 5"/>
</dbReference>
<dbReference type="AlphaFoldDB" id="A0A9E7FV83"/>
<name>A0A9E7FV83_9LILI</name>
<organism evidence="1 2">
    <name type="scientific">Musa troglodytarum</name>
    <name type="common">fe'i banana</name>
    <dbReference type="NCBI Taxonomy" id="320322"/>
    <lineage>
        <taxon>Eukaryota</taxon>
        <taxon>Viridiplantae</taxon>
        <taxon>Streptophyta</taxon>
        <taxon>Embryophyta</taxon>
        <taxon>Tracheophyta</taxon>
        <taxon>Spermatophyta</taxon>
        <taxon>Magnoliopsida</taxon>
        <taxon>Liliopsida</taxon>
        <taxon>Zingiberales</taxon>
        <taxon>Musaceae</taxon>
        <taxon>Musa</taxon>
    </lineage>
</organism>
<proteinExistence type="predicted"/>
<dbReference type="OrthoDB" id="1786573at2759"/>
<accession>A0A9E7FV83</accession>
<keyword evidence="2" id="KW-1185">Reference proteome</keyword>
<reference evidence="1" key="1">
    <citation type="submission" date="2022-05" db="EMBL/GenBank/DDBJ databases">
        <title>The Musa troglodytarum L. genome provides insights into the mechanism of non-climacteric behaviour and enrichment of carotenoids.</title>
        <authorList>
            <person name="Wang J."/>
        </authorList>
    </citation>
    <scope>NUCLEOTIDE SEQUENCE</scope>
    <source>
        <tissue evidence="1">Leaf</tissue>
    </source>
</reference>
<protein>
    <submittedName>
        <fullName evidence="1">Uncharacterized protein</fullName>
    </submittedName>
</protein>
<sequence>AKGFCLAQPRCSPVVTPSNLQYLLKYSILSLEDFDSFPHSNAPLMMLVVTPNPGCLLASSSAFGGFHFPVITAWHDGFGDCGVIQNHIAVLNEITGSVDTSSGRLRRSSCIAFPAWP</sequence>
<gene>
    <name evidence="1" type="ORF">MUK42_02691</name>
</gene>
<feature type="non-terminal residue" evidence="1">
    <location>
        <position position="1"/>
    </location>
</feature>
<dbReference type="EMBL" id="CP097507">
    <property type="protein sequence ID" value="URE03646.1"/>
    <property type="molecule type" value="Genomic_DNA"/>
</dbReference>
<evidence type="ECO:0000313" key="2">
    <source>
        <dbReference type="Proteomes" id="UP001055439"/>
    </source>
</evidence>
<evidence type="ECO:0000313" key="1">
    <source>
        <dbReference type="EMBL" id="URE03646.1"/>
    </source>
</evidence>